<evidence type="ECO:0000313" key="2">
    <source>
        <dbReference type="EMBL" id="KPV54692.1"/>
    </source>
</evidence>
<dbReference type="Proteomes" id="UP000050509">
    <property type="component" value="Unassembled WGS sequence"/>
</dbReference>
<sequence length="67" mass="7895">MKPYGVRRRDRGCCPGHDKYPPDRYGCTRARARRRAQQPRKTSARQAGRKEIYRELRDLAAQHNSPQ</sequence>
<dbReference type="EMBL" id="LJCR01000023">
    <property type="protein sequence ID" value="KPV54692.1"/>
    <property type="molecule type" value="Genomic_DNA"/>
</dbReference>
<keyword evidence="3" id="KW-1185">Reference proteome</keyword>
<accession>A0A0P9DGR5</accession>
<feature type="compositionally biased region" description="Basic residues" evidence="1">
    <location>
        <begin position="1"/>
        <end position="10"/>
    </location>
</feature>
<evidence type="ECO:0000256" key="1">
    <source>
        <dbReference type="SAM" id="MobiDB-lite"/>
    </source>
</evidence>
<comment type="caution">
    <text evidence="2">The sequence shown here is derived from an EMBL/GenBank/DDBJ whole genome shotgun (WGS) entry which is preliminary data.</text>
</comment>
<proteinExistence type="predicted"/>
<dbReference type="AlphaFoldDB" id="A0A0P9DGR5"/>
<protein>
    <submittedName>
        <fullName evidence="2">Uncharacterized protein</fullName>
    </submittedName>
</protein>
<feature type="region of interest" description="Disordered" evidence="1">
    <location>
        <begin position="1"/>
        <end position="50"/>
    </location>
</feature>
<name>A0A0P9DGR5_9CHLR</name>
<evidence type="ECO:0000313" key="3">
    <source>
        <dbReference type="Proteomes" id="UP000050509"/>
    </source>
</evidence>
<reference evidence="2 3" key="1">
    <citation type="submission" date="2015-09" db="EMBL/GenBank/DDBJ databases">
        <title>Draft genome sequence of Kouleothrix aurantiaca JCM 19913.</title>
        <authorList>
            <person name="Hemp J."/>
        </authorList>
    </citation>
    <scope>NUCLEOTIDE SEQUENCE [LARGE SCALE GENOMIC DNA]</scope>
    <source>
        <strain evidence="2 3">COM-B</strain>
    </source>
</reference>
<organism evidence="2 3">
    <name type="scientific">Kouleothrix aurantiaca</name>
    <dbReference type="NCBI Taxonomy" id="186479"/>
    <lineage>
        <taxon>Bacteria</taxon>
        <taxon>Bacillati</taxon>
        <taxon>Chloroflexota</taxon>
        <taxon>Chloroflexia</taxon>
        <taxon>Chloroflexales</taxon>
        <taxon>Roseiflexineae</taxon>
        <taxon>Roseiflexaceae</taxon>
        <taxon>Kouleothrix</taxon>
    </lineage>
</organism>
<gene>
    <name evidence="2" type="ORF">SE17_02235</name>
</gene>